<sequence length="39" mass="4468">MLFIFGLKTGLANPQYEESEKTRLHLYQVGTMAPPCLNR</sequence>
<reference evidence="1" key="1">
    <citation type="submission" date="2014-11" db="EMBL/GenBank/DDBJ databases">
        <authorList>
            <person name="Amaro Gonzalez C."/>
        </authorList>
    </citation>
    <scope>NUCLEOTIDE SEQUENCE</scope>
</reference>
<protein>
    <submittedName>
        <fullName evidence="1">Uncharacterized protein</fullName>
    </submittedName>
</protein>
<reference evidence="1" key="2">
    <citation type="journal article" date="2015" name="Fish Shellfish Immunol.">
        <title>Early steps in the European eel (Anguilla anguilla)-Vibrio vulnificus interaction in the gills: Role of the RtxA13 toxin.</title>
        <authorList>
            <person name="Callol A."/>
            <person name="Pajuelo D."/>
            <person name="Ebbesson L."/>
            <person name="Teles M."/>
            <person name="MacKenzie S."/>
            <person name="Amaro C."/>
        </authorList>
    </citation>
    <scope>NUCLEOTIDE SEQUENCE</scope>
</reference>
<proteinExistence type="predicted"/>
<dbReference type="AlphaFoldDB" id="A0A0E9SFK4"/>
<accession>A0A0E9SFK4</accession>
<name>A0A0E9SFK4_ANGAN</name>
<evidence type="ECO:0000313" key="1">
    <source>
        <dbReference type="EMBL" id="JAH40071.1"/>
    </source>
</evidence>
<organism evidence="1">
    <name type="scientific">Anguilla anguilla</name>
    <name type="common">European freshwater eel</name>
    <name type="synonym">Muraena anguilla</name>
    <dbReference type="NCBI Taxonomy" id="7936"/>
    <lineage>
        <taxon>Eukaryota</taxon>
        <taxon>Metazoa</taxon>
        <taxon>Chordata</taxon>
        <taxon>Craniata</taxon>
        <taxon>Vertebrata</taxon>
        <taxon>Euteleostomi</taxon>
        <taxon>Actinopterygii</taxon>
        <taxon>Neopterygii</taxon>
        <taxon>Teleostei</taxon>
        <taxon>Anguilliformes</taxon>
        <taxon>Anguillidae</taxon>
        <taxon>Anguilla</taxon>
    </lineage>
</organism>
<dbReference type="EMBL" id="GBXM01068506">
    <property type="protein sequence ID" value="JAH40071.1"/>
    <property type="molecule type" value="Transcribed_RNA"/>
</dbReference>